<keyword evidence="2" id="KW-1185">Reference proteome</keyword>
<dbReference type="AlphaFoldDB" id="G4CS39"/>
<gene>
    <name evidence="1" type="ORF">HMPREF9370_1899</name>
</gene>
<comment type="caution">
    <text evidence="1">The sequence shown here is derived from an EMBL/GenBank/DDBJ whole genome shotgun (WGS) entry which is preliminary data.</text>
</comment>
<dbReference type="Proteomes" id="UP000005336">
    <property type="component" value="Unassembled WGS sequence"/>
</dbReference>
<reference evidence="1 2" key="1">
    <citation type="submission" date="2011-06" db="EMBL/GenBank/DDBJ databases">
        <authorList>
            <person name="Muzny D."/>
            <person name="Qin X."/>
            <person name="Deng J."/>
            <person name="Jiang H."/>
            <person name="Liu Y."/>
            <person name="Qu J."/>
            <person name="Song X.-Z."/>
            <person name="Zhang L."/>
            <person name="Thornton R."/>
            <person name="Coyle M."/>
            <person name="Francisco L."/>
            <person name="Jackson L."/>
            <person name="Javaid M."/>
            <person name="Korchina V."/>
            <person name="Kovar C."/>
            <person name="Mata R."/>
            <person name="Mathew T."/>
            <person name="Ngo R."/>
            <person name="Nguyen L."/>
            <person name="Nguyen N."/>
            <person name="Okwuonu G."/>
            <person name="Ongeri F."/>
            <person name="Pham C."/>
            <person name="Simmons D."/>
            <person name="Wilczek-Boney K."/>
            <person name="Hale W."/>
            <person name="Jakkamsetti A."/>
            <person name="Pham P."/>
            <person name="Ruth R."/>
            <person name="San Lucas F."/>
            <person name="Warren J."/>
            <person name="Zhang J."/>
            <person name="Zhao Z."/>
            <person name="Zhou C."/>
            <person name="Zhu D."/>
            <person name="Lee S."/>
            <person name="Bess C."/>
            <person name="Blankenburg K."/>
            <person name="Forbes L."/>
            <person name="Fu Q."/>
            <person name="Gubbala S."/>
            <person name="Hirani K."/>
            <person name="Jayaseelan J.C."/>
            <person name="Lara F."/>
            <person name="Munidasa M."/>
            <person name="Palculict T."/>
            <person name="Patil S."/>
            <person name="Pu L.-L."/>
            <person name="Saada N."/>
            <person name="Tang L."/>
            <person name="Weissenberger G."/>
            <person name="Zhu Y."/>
            <person name="Hemphill L."/>
            <person name="Shang Y."/>
            <person name="Youmans B."/>
            <person name="Ayvaz T."/>
            <person name="Ross M."/>
            <person name="Santibanez J."/>
            <person name="Aqrawi P."/>
            <person name="Gross S."/>
            <person name="Joshi V."/>
            <person name="Fowler G."/>
            <person name="Nazareth L."/>
            <person name="Reid J."/>
            <person name="Worley K."/>
            <person name="Petrosino J."/>
            <person name="Highlander S."/>
            <person name="Gibbs R."/>
        </authorList>
    </citation>
    <scope>NUCLEOTIDE SEQUENCE [LARGE SCALE GENOMIC DNA]</scope>
    <source>
        <strain evidence="1 2">9715</strain>
    </source>
</reference>
<dbReference type="PATRIC" id="fig|1030841.3.peg.1888"/>
<dbReference type="HOGENOM" id="CLU_1141379_0_0_4"/>
<name>G4CS39_9NEIS</name>
<evidence type="ECO:0000313" key="1">
    <source>
        <dbReference type="EMBL" id="EGZ44953.1"/>
    </source>
</evidence>
<accession>G4CS39</accession>
<sequence>MGVAEMTHQVYIRTAAVFNGSGKDNACLKRHLKTQYHLDARRFSRLTLLTLAGSLQLSQQQLPKDTAVYWGGTFSSPSVFNEMMGNVFQQQIAKPFDFLANLHNAPAFHTAAALGLNGVTIFQSVGIEPESWGKPLLLAANHVRQNGGSALAGWSHEAEEGNGEREGCCCVYLSSESSTDDEPQIIIRHAEQGTAAWRPACSGLMDAVSEWFDCLAEKNNRIRIAVGGNIVLELQSFGGLKLLASTEL</sequence>
<dbReference type="STRING" id="1030841.HMPREF9370_1899"/>
<organism evidence="1 2">
    <name type="scientific">Neisseria wadsworthii 9715</name>
    <dbReference type="NCBI Taxonomy" id="1030841"/>
    <lineage>
        <taxon>Bacteria</taxon>
        <taxon>Pseudomonadati</taxon>
        <taxon>Pseudomonadota</taxon>
        <taxon>Betaproteobacteria</taxon>
        <taxon>Neisseriales</taxon>
        <taxon>Neisseriaceae</taxon>
        <taxon>Neisseria</taxon>
    </lineage>
</organism>
<proteinExistence type="predicted"/>
<protein>
    <recommendedName>
        <fullName evidence="3">Beta-ketoacyl synthase N-terminal domain-containing protein</fullName>
    </recommendedName>
</protein>
<evidence type="ECO:0008006" key="3">
    <source>
        <dbReference type="Google" id="ProtNLM"/>
    </source>
</evidence>
<evidence type="ECO:0000313" key="2">
    <source>
        <dbReference type="Proteomes" id="UP000005336"/>
    </source>
</evidence>
<dbReference type="EMBL" id="AGAZ01000063">
    <property type="protein sequence ID" value="EGZ44953.1"/>
    <property type="molecule type" value="Genomic_DNA"/>
</dbReference>